<sequence length="203" mass="22870">MVKDTRSRMSFFVVGLGRASTKEGRVAMVIGNMHISRLMVYVQQVEEVKLRDIEEYMNKKSKTEIEVSIMARILRTSLLGQPNPMVVWNKEEFLDPTCAKCCRKHPDKCHNGKEGCFKFGQEGHFLREFPKNKQGGVNPENRDQSSSVAPPDRAATREATSGIGGGENCLYAITSHQEKEHSQDVITGMIKVFTFDVYAVLEP</sequence>
<evidence type="ECO:0000313" key="2">
    <source>
        <dbReference type="Proteomes" id="UP000694930"/>
    </source>
</evidence>
<feature type="region of interest" description="Disordered" evidence="1">
    <location>
        <begin position="131"/>
        <end position="162"/>
    </location>
</feature>
<keyword evidence="2" id="KW-1185">Reference proteome</keyword>
<dbReference type="Proteomes" id="UP000694930">
    <property type="component" value="Chromosome 8"/>
</dbReference>
<evidence type="ECO:0000256" key="1">
    <source>
        <dbReference type="SAM" id="MobiDB-lite"/>
    </source>
</evidence>
<dbReference type="GeneID" id="107027686"/>
<dbReference type="RefSeq" id="XP_015084270.1">
    <property type="nucleotide sequence ID" value="XM_015228784.1"/>
</dbReference>
<reference evidence="3" key="2">
    <citation type="submission" date="2025-08" db="UniProtKB">
        <authorList>
            <consortium name="RefSeq"/>
        </authorList>
    </citation>
    <scope>IDENTIFICATION</scope>
</reference>
<reference evidence="2" key="1">
    <citation type="journal article" date="2014" name="Nat. Genet.">
        <title>The genome of the stress-tolerant wild tomato species Solanum pennellii.</title>
        <authorList>
            <person name="Bolger A."/>
            <person name="Scossa F."/>
            <person name="Bolger M.E."/>
            <person name="Lanz C."/>
            <person name="Maumus F."/>
            <person name="Tohge T."/>
            <person name="Quesneville H."/>
            <person name="Alseekh S."/>
            <person name="Sorensen I."/>
            <person name="Lichtenstein G."/>
            <person name="Fich E.A."/>
            <person name="Conte M."/>
            <person name="Keller H."/>
            <person name="Schneeberger K."/>
            <person name="Schwacke R."/>
            <person name="Ofner I."/>
            <person name="Vrebalov J."/>
            <person name="Xu Y."/>
            <person name="Osorio S."/>
            <person name="Aflitos S.A."/>
            <person name="Schijlen E."/>
            <person name="Jimenez-Gomez J.M."/>
            <person name="Ryngajllo M."/>
            <person name="Kimura S."/>
            <person name="Kumar R."/>
            <person name="Koenig D."/>
            <person name="Headland L.R."/>
            <person name="Maloof J.N."/>
            <person name="Sinha N."/>
            <person name="van Ham R.C."/>
            <person name="Lankhorst R.K."/>
            <person name="Mao L."/>
            <person name="Vogel A."/>
            <person name="Arsova B."/>
            <person name="Panstruga R."/>
            <person name="Fei Z."/>
            <person name="Rose J.K."/>
            <person name="Zamir D."/>
            <person name="Carrari F."/>
            <person name="Giovannoni J.J."/>
            <person name="Weigel D."/>
            <person name="Usadel B."/>
            <person name="Fernie A.R."/>
        </authorList>
    </citation>
    <scope>NUCLEOTIDE SEQUENCE [LARGE SCALE GENOMIC DNA]</scope>
    <source>
        <strain evidence="2">cv. LA0716</strain>
    </source>
</reference>
<accession>A0ABM1HE92</accession>
<protein>
    <submittedName>
        <fullName evidence="3">Uncharacterized protein LOC107027686</fullName>
    </submittedName>
</protein>
<proteinExistence type="predicted"/>
<name>A0ABM1HE92_SOLPN</name>
<organism evidence="2 3">
    <name type="scientific">Solanum pennellii</name>
    <name type="common">Tomato</name>
    <name type="synonym">Lycopersicon pennellii</name>
    <dbReference type="NCBI Taxonomy" id="28526"/>
    <lineage>
        <taxon>Eukaryota</taxon>
        <taxon>Viridiplantae</taxon>
        <taxon>Streptophyta</taxon>
        <taxon>Embryophyta</taxon>
        <taxon>Tracheophyta</taxon>
        <taxon>Spermatophyta</taxon>
        <taxon>Magnoliopsida</taxon>
        <taxon>eudicotyledons</taxon>
        <taxon>Gunneridae</taxon>
        <taxon>Pentapetalae</taxon>
        <taxon>asterids</taxon>
        <taxon>lamiids</taxon>
        <taxon>Solanales</taxon>
        <taxon>Solanaceae</taxon>
        <taxon>Solanoideae</taxon>
        <taxon>Solaneae</taxon>
        <taxon>Solanum</taxon>
        <taxon>Solanum subgen. Lycopersicon</taxon>
    </lineage>
</organism>
<evidence type="ECO:0000313" key="3">
    <source>
        <dbReference type="RefSeq" id="XP_015084270.1"/>
    </source>
</evidence>
<gene>
    <name evidence="3" type="primary">LOC107027686</name>
</gene>